<feature type="compositionally biased region" description="Basic and acidic residues" evidence="1">
    <location>
        <begin position="801"/>
        <end position="812"/>
    </location>
</feature>
<dbReference type="Proteomes" id="UP001153292">
    <property type="component" value="Chromosome 3"/>
</dbReference>
<keyword evidence="3" id="KW-1185">Reference proteome</keyword>
<feature type="region of interest" description="Disordered" evidence="1">
    <location>
        <begin position="728"/>
        <end position="777"/>
    </location>
</feature>
<name>A0ABN8L653_CHISP</name>
<evidence type="ECO:0000313" key="2">
    <source>
        <dbReference type="EMBL" id="CAH2988783.1"/>
    </source>
</evidence>
<dbReference type="EMBL" id="OU963896">
    <property type="protein sequence ID" value="CAH2988783.1"/>
    <property type="molecule type" value="Genomic_DNA"/>
</dbReference>
<evidence type="ECO:0000256" key="1">
    <source>
        <dbReference type="SAM" id="MobiDB-lite"/>
    </source>
</evidence>
<evidence type="ECO:0000313" key="3">
    <source>
        <dbReference type="Proteomes" id="UP001153292"/>
    </source>
</evidence>
<accession>A0ABN8L653</accession>
<organism evidence="2 3">
    <name type="scientific">Chilo suppressalis</name>
    <name type="common">Asiatic rice borer moth</name>
    <dbReference type="NCBI Taxonomy" id="168631"/>
    <lineage>
        <taxon>Eukaryota</taxon>
        <taxon>Metazoa</taxon>
        <taxon>Ecdysozoa</taxon>
        <taxon>Arthropoda</taxon>
        <taxon>Hexapoda</taxon>
        <taxon>Insecta</taxon>
        <taxon>Pterygota</taxon>
        <taxon>Neoptera</taxon>
        <taxon>Endopterygota</taxon>
        <taxon>Lepidoptera</taxon>
        <taxon>Glossata</taxon>
        <taxon>Ditrysia</taxon>
        <taxon>Pyraloidea</taxon>
        <taxon>Crambidae</taxon>
        <taxon>Crambinae</taxon>
        <taxon>Chilo</taxon>
    </lineage>
</organism>
<feature type="compositionally biased region" description="Basic and acidic residues" evidence="1">
    <location>
        <begin position="735"/>
        <end position="746"/>
    </location>
</feature>
<reference evidence="2" key="1">
    <citation type="submission" date="2021-12" db="EMBL/GenBank/DDBJ databases">
        <authorList>
            <person name="King R."/>
        </authorList>
    </citation>
    <scope>NUCLEOTIDE SEQUENCE</scope>
</reference>
<feature type="region of interest" description="Disordered" evidence="1">
    <location>
        <begin position="83"/>
        <end position="109"/>
    </location>
</feature>
<protein>
    <submittedName>
        <fullName evidence="2">Uncharacterized protein</fullName>
    </submittedName>
</protein>
<proteinExistence type="predicted"/>
<feature type="region of interest" description="Disordered" evidence="1">
    <location>
        <begin position="794"/>
        <end position="828"/>
    </location>
</feature>
<sequence>MKDIILGKKKLNKRYKGILQKYDSKYESDDNDSMLGGGDSDDEIDTHCNLESPIATEETYKEEFNTLSMQASIKTYSTKVESVTPKHDNDLDSDFSNGHASADTGRGSSLAYSDSDKFFHSPDYIMEHSPINTDNTDKIKSNVVHVATSPIPFLKFIHTATSPITVEQPAESSIAYETNAITITDLIEETPEVQENDVDRNFGKFTSNSAITNITYETTPPAPLKQFCEKACLELNNSSNINKNDSRDGEIEMILSKMRFTHNLITPIPTTPSKANHSSSSSNFVSKETSQCVQNLNFVCKDALAVKEENISLRADIVKLANEIVTIKEMLNIKHLLTQQQPKICKTDNEIEFDLSDDDLIVIPSKLNHNDVSELESSQSLCMENINNAICEEESQLIDKCDIRKGIKRLEFEEPLLPIQNDLTESIEAIQETEYQEKSMCEMNNTNSSISKTFRHRKLTKLDRLRQKLLPKNKIKANPTPTRKLRKNKQKILSGMMDKAAAALKNKIAYEKAVKIISDLKSQEKARNIKKINCIGIGKQSIKEKDSSIVLKVPQMKISSENELTMPSAIKFDQVCTENNLKDDHNLKNQNSKRIIILEDILITNSPNYNDTVQSQQNALESSQTGLTSTFNGSKTNGTMPVKDEVFLNKVEDSLINTSQFQVMEQEQNILITPQDLGLRCSKESEQSEIENELGSFINQNEMLQISKETEKSDFSLGIKYEHSLDNRNNVTETNHQDLNRIRIDSEQTESSNSIIELQEPSPQKLVSTRSRTKVGDNSNLNCVKDCNIVVENLVRQSPSHKNEDDKSDSQKKSRKRQKRMSADKPDIECKRMLRSSTLRLSSSEEIAKVPPNITVDSSLSTGSKTELRQVQGNTVCYDDLEVFNDDIEPHKCVSNIDKSKQGIHPKDSILCVMIEKYGKQTIKNFSKKIPDSVSNTISSTLDSEISAIINSNKDTKVAMDRLVETVKKWDCKPFMAGLMQYLKNPQRKIELFSKTCTPPAPPMTKSEQILLYVVIQLKRIWPSIDIVDCLLCSIEYVLFKLNGTPDFDAIESMSHFYAIICRYFKMKSRLRIFMLDAMYCIQFKSVPLIKQCMEVWMHVLPLAHMGIAKSTLVTCMVYLLHFYKCEDKFNRVQDIRYLLTHKYFYEITEWNEPKIIEMFKSAITNIRAIPVEMKLLRISLIVIAKRHGPKWCQKNIIKSLLLPIIESDIHPERVKVFCVSILGPLIKPYPAEMRVHIEIVMNKLLDMLNLNSSLEMEEAIFMTLIYMSRHNYNRIVRTLLTWKPQRISTEFEEVIRDFVCEKTRKMWKNTLSKMSVT</sequence>
<gene>
    <name evidence="2" type="ORF">CHILSU_LOCUS8214</name>
</gene>
<feature type="compositionally biased region" description="Polar residues" evidence="1">
    <location>
        <begin position="749"/>
        <end position="777"/>
    </location>
</feature>